<dbReference type="GO" id="GO:0003743">
    <property type="term" value="F:translation initiation factor activity"/>
    <property type="evidence" value="ECO:0007669"/>
    <property type="project" value="UniProtKB-KW"/>
</dbReference>
<reference evidence="2" key="1">
    <citation type="journal article" date="2012" name="Proc. Natl. Acad. Sci. U.S.A.">
        <title>Antigenic diversity is generated by distinct evolutionary mechanisms in African trypanosome species.</title>
        <authorList>
            <person name="Jackson A.P."/>
            <person name="Berry A."/>
            <person name="Aslett M."/>
            <person name="Allison H.C."/>
            <person name="Burton P."/>
            <person name="Vavrova-Anderson J."/>
            <person name="Brown R."/>
            <person name="Browne H."/>
            <person name="Corton N."/>
            <person name="Hauser H."/>
            <person name="Gamble J."/>
            <person name="Gilderthorp R."/>
            <person name="Marcello L."/>
            <person name="McQuillan J."/>
            <person name="Otto T.D."/>
            <person name="Quail M.A."/>
            <person name="Sanders M.J."/>
            <person name="van Tonder A."/>
            <person name="Ginger M.L."/>
            <person name="Field M.C."/>
            <person name="Barry J.D."/>
            <person name="Hertz-Fowler C."/>
            <person name="Berriman M."/>
        </authorList>
    </citation>
    <scope>NUCLEOTIDE SEQUENCE</scope>
    <source>
        <strain evidence="2">IL3000</strain>
    </source>
</reference>
<dbReference type="GO" id="GO:0016281">
    <property type="term" value="C:eukaryotic translation initiation factor 4F complex"/>
    <property type="evidence" value="ECO:0007669"/>
    <property type="project" value="TreeGrafter"/>
</dbReference>
<keyword evidence="1" id="KW-0648">Protein biosynthesis</keyword>
<dbReference type="Gene3D" id="3.30.760.10">
    <property type="entry name" value="RNA Cap, Translation Initiation Factor Eif4e"/>
    <property type="match status" value="1"/>
</dbReference>
<dbReference type="AlphaFoldDB" id="G0UW91"/>
<dbReference type="PANTHER" id="PTHR11960">
    <property type="entry name" value="EUKARYOTIC TRANSLATION INITIATION FACTOR 4E RELATED"/>
    <property type="match status" value="1"/>
</dbReference>
<dbReference type="SUPFAM" id="SSF55418">
    <property type="entry name" value="eIF4e-like"/>
    <property type="match status" value="1"/>
</dbReference>
<dbReference type="InterPro" id="IPR001040">
    <property type="entry name" value="TIF_eIF_4E"/>
</dbReference>
<gene>
    <name evidence="2" type="ORF">TCIL3000_10_4200</name>
</gene>
<dbReference type="InterPro" id="IPR023398">
    <property type="entry name" value="TIF_eIF4e-like"/>
</dbReference>
<dbReference type="Pfam" id="PF01652">
    <property type="entry name" value="IF4E"/>
    <property type="match status" value="1"/>
</dbReference>
<name>G0UW91_TRYCI</name>
<dbReference type="PANTHER" id="PTHR11960:SF72">
    <property type="entry name" value="EUKARYOTIC TRANSLATION INITIATION FACTOR 4E TYPE 5"/>
    <property type="match status" value="1"/>
</dbReference>
<organism evidence="2">
    <name type="scientific">Trypanosoma congolense (strain IL3000)</name>
    <dbReference type="NCBI Taxonomy" id="1068625"/>
    <lineage>
        <taxon>Eukaryota</taxon>
        <taxon>Discoba</taxon>
        <taxon>Euglenozoa</taxon>
        <taxon>Kinetoplastea</taxon>
        <taxon>Metakinetoplastina</taxon>
        <taxon>Trypanosomatida</taxon>
        <taxon>Trypanosomatidae</taxon>
        <taxon>Trypanosoma</taxon>
        <taxon>Nannomonas</taxon>
    </lineage>
</organism>
<keyword evidence="1" id="KW-0396">Initiation factor</keyword>
<protein>
    <submittedName>
        <fullName evidence="2">Uncharacterized protein TCIL3000_10_4200</fullName>
    </submittedName>
</protein>
<keyword evidence="1" id="KW-0694">RNA-binding</keyword>
<evidence type="ECO:0000313" key="2">
    <source>
        <dbReference type="EMBL" id="CCC93657.1"/>
    </source>
</evidence>
<dbReference type="VEuPathDB" id="TriTrypDB:TcIL3000_10_4200"/>
<proteinExistence type="inferred from homology"/>
<evidence type="ECO:0000256" key="1">
    <source>
        <dbReference type="RuleBase" id="RU004374"/>
    </source>
</evidence>
<dbReference type="EMBL" id="HE575323">
    <property type="protein sequence ID" value="CCC93657.1"/>
    <property type="molecule type" value="Genomic_DNA"/>
</dbReference>
<sequence length="193" mass="21801">MGESHALKDPWFLSYIPQITTDIVKNDFKGDWNSAKDALQQPLDYVRTVEEFWSTINSLPKLHQLANGSTFVFARNNVDASYEAFPDGIRIFVDLQKAAVADKAIAVVLSSIIGESLSQEACEAKPVCDVLRLSSRPNRDFPELVRLEVWLNDKSYNKMVLAYIRKVLKDSGLDHSQVLFGESSFQKEKKKGM</sequence>
<accession>G0UW91</accession>
<comment type="similarity">
    <text evidence="1">Belongs to the eukaryotic initiation factor 4E family.</text>
</comment>
<dbReference type="GO" id="GO:0000340">
    <property type="term" value="F:RNA 7-methylguanosine cap binding"/>
    <property type="evidence" value="ECO:0007669"/>
    <property type="project" value="TreeGrafter"/>
</dbReference>